<feature type="transmembrane region" description="Helical" evidence="2">
    <location>
        <begin position="895"/>
        <end position="915"/>
    </location>
</feature>
<gene>
    <name evidence="4" type="ORF">F511_21966</name>
</gene>
<dbReference type="OrthoDB" id="617191at2759"/>
<feature type="transmembrane region" description="Helical" evidence="2">
    <location>
        <begin position="639"/>
        <end position="660"/>
    </location>
</feature>
<keyword evidence="5" id="KW-1185">Reference proteome</keyword>
<evidence type="ECO:0000256" key="1">
    <source>
        <dbReference type="SAM" id="MobiDB-lite"/>
    </source>
</evidence>
<evidence type="ECO:0008006" key="6">
    <source>
        <dbReference type="Google" id="ProtNLM"/>
    </source>
</evidence>
<keyword evidence="2" id="KW-0812">Transmembrane</keyword>
<reference evidence="4 5" key="1">
    <citation type="journal article" date="2015" name="Proc. Natl. Acad. Sci. U.S.A.">
        <title>The resurrection genome of Boea hygrometrica: A blueprint for survival of dehydration.</title>
        <authorList>
            <person name="Xiao L."/>
            <person name="Yang G."/>
            <person name="Zhang L."/>
            <person name="Yang X."/>
            <person name="Zhao S."/>
            <person name="Ji Z."/>
            <person name="Zhou Q."/>
            <person name="Hu M."/>
            <person name="Wang Y."/>
            <person name="Chen M."/>
            <person name="Xu Y."/>
            <person name="Jin H."/>
            <person name="Xiao X."/>
            <person name="Hu G."/>
            <person name="Bao F."/>
            <person name="Hu Y."/>
            <person name="Wan P."/>
            <person name="Li L."/>
            <person name="Deng X."/>
            <person name="Kuang T."/>
            <person name="Xiang C."/>
            <person name="Zhu J.K."/>
            <person name="Oliver M.J."/>
            <person name="He Y."/>
        </authorList>
    </citation>
    <scope>NUCLEOTIDE SEQUENCE [LARGE SCALE GENOMIC DNA]</scope>
    <source>
        <strain evidence="5">cv. XS01</strain>
    </source>
</reference>
<dbReference type="PANTHER" id="PTHR34677">
    <property type="match status" value="1"/>
</dbReference>
<feature type="transmembrane region" description="Helical" evidence="2">
    <location>
        <begin position="963"/>
        <end position="984"/>
    </location>
</feature>
<organism evidence="4 5">
    <name type="scientific">Dorcoceras hygrometricum</name>
    <dbReference type="NCBI Taxonomy" id="472368"/>
    <lineage>
        <taxon>Eukaryota</taxon>
        <taxon>Viridiplantae</taxon>
        <taxon>Streptophyta</taxon>
        <taxon>Embryophyta</taxon>
        <taxon>Tracheophyta</taxon>
        <taxon>Spermatophyta</taxon>
        <taxon>Magnoliopsida</taxon>
        <taxon>eudicotyledons</taxon>
        <taxon>Gunneridae</taxon>
        <taxon>Pentapetalae</taxon>
        <taxon>asterids</taxon>
        <taxon>lamiids</taxon>
        <taxon>Lamiales</taxon>
        <taxon>Gesneriaceae</taxon>
        <taxon>Didymocarpoideae</taxon>
        <taxon>Trichosporeae</taxon>
        <taxon>Loxocarpinae</taxon>
        <taxon>Dorcoceras</taxon>
    </lineage>
</organism>
<feature type="signal peptide" evidence="3">
    <location>
        <begin position="1"/>
        <end position="26"/>
    </location>
</feature>
<feature type="chain" id="PRO_5016407249" description="Bacterial Ig-like domain-containing protein" evidence="3">
    <location>
        <begin position="27"/>
        <end position="1100"/>
    </location>
</feature>
<evidence type="ECO:0000313" key="5">
    <source>
        <dbReference type="Proteomes" id="UP000250235"/>
    </source>
</evidence>
<evidence type="ECO:0000256" key="2">
    <source>
        <dbReference type="SAM" id="Phobius"/>
    </source>
</evidence>
<evidence type="ECO:0000256" key="3">
    <source>
        <dbReference type="SAM" id="SignalP"/>
    </source>
</evidence>
<feature type="transmembrane region" description="Helical" evidence="2">
    <location>
        <begin position="680"/>
        <end position="700"/>
    </location>
</feature>
<feature type="compositionally biased region" description="Polar residues" evidence="1">
    <location>
        <begin position="1042"/>
        <end position="1052"/>
    </location>
</feature>
<proteinExistence type="predicted"/>
<name>A0A2Z7C8Z5_9LAMI</name>
<dbReference type="Proteomes" id="UP000250235">
    <property type="component" value="Unassembled WGS sequence"/>
</dbReference>
<keyword evidence="2" id="KW-1133">Transmembrane helix</keyword>
<dbReference type="AlphaFoldDB" id="A0A2Z7C8Z5"/>
<sequence>MGLKLYSFLNLESWVFLALCSGICCGGSEDSVKLLKTPSPFSNSTSAAFRYQVIVRDTGSVCSNCSTVCKLDYGTFTACNSGKVSYTRLQDGLHSFEACIYPEMSILRSMWTISYEAKKYGGVLREKMELTGLGEEHKKTSYNKFSNIFDRIDSYEMNDVYTVNPTAYITATTSFTSTSHVPINISFSEPCGGEGGFRCTSIKACNLHVYGPGQVVPNTLRIMQPNLKYSITVSLAERVRFGRLILVMDKDFCTDSAGNKFTRTDNSSLFIHYDRRTVRVNMRTHVPERLLQIDEGTREVMATNKMKNLKVYLYFTQPVVNSSAEILNTINTSQGLLVPITGNNFRNRRFGYQLTDIPDIAIITVSLHSNLVISRQGTPVAPVSPITFLYDSQRPAVKLSTKCLFGQGKGAFRFKEMSRSTYIAHIQAESDVISVTIPQNVTTDVSGNKNTASEILQVRHYSVPLMSLVVSTFVNITFALTCLVAVFLTVSTSSLLSIGAFSRPSSSLSSHPTRNIFRIAYHIQVFGLSRWLAVTLPVEYYEMSRGLQWSIPYYSFPWERGNVVGSSSPMDRHGIHDSIIVESVQPIAGNPDSAAKVYGLPLTPLEYIAYFESKSNMPGVDSLLDPQNADGWRDFSRSMFWLAVIGGGLIMLHALLLFVLKFKRKDVQKWSYGALVFPRFEISLLMLSLPSFSVSSAAVIKGGTTPGIIVGVLVLGLVAFLLLSLLLFLSIGIIFGKLVQYKEVQQEDREFHWYQELIRLALGPGKRGQWTWRNQPRSTYLTILGPLFEDLRGPPKYMVSQIERGGSRKQGDRIIASDDETEDAEGSFVQKVFGTLRIYYTLLECVKRVVLGIIAGTYSKLWCSKTPSITLLSITSFQLFFMILKKPFIKKRVQFVEIVSVSSEVAMFALCLILSDHGYSPKDERTLGFSMLVVFLLAFVVQMINEWYALYRQIKRLDPMTNTFFQGLTTALIGSLLLLSPHSFVKNLDSRFPLYNLGETGDTTSSGGRLGSSGSGNSSDKSFMRRIRELTRASFNKEGNKATPNDPSTSKTRLSEFWRSSSSAASTSADFRSKSKGLFKELEDIFASDDQNEASQFRKS</sequence>
<accession>A0A2Z7C8Z5</accession>
<feature type="transmembrane region" description="Helical" evidence="2">
    <location>
        <begin position="927"/>
        <end position="951"/>
    </location>
</feature>
<keyword evidence="2" id="KW-0472">Membrane</keyword>
<feature type="region of interest" description="Disordered" evidence="1">
    <location>
        <begin position="1034"/>
        <end position="1055"/>
    </location>
</feature>
<protein>
    <recommendedName>
        <fullName evidence="6">Bacterial Ig-like domain-containing protein</fullName>
    </recommendedName>
</protein>
<evidence type="ECO:0000313" key="4">
    <source>
        <dbReference type="EMBL" id="KZV43374.1"/>
    </source>
</evidence>
<keyword evidence="3" id="KW-0732">Signal</keyword>
<dbReference type="EMBL" id="KQ998120">
    <property type="protein sequence ID" value="KZV43374.1"/>
    <property type="molecule type" value="Genomic_DNA"/>
</dbReference>
<feature type="transmembrane region" description="Helical" evidence="2">
    <location>
        <begin position="706"/>
        <end position="735"/>
    </location>
</feature>
<dbReference type="PANTHER" id="PTHR34677:SF1">
    <property type="entry name" value="TRANSMEMBRANE PROTEIN"/>
    <property type="match status" value="1"/>
</dbReference>